<gene>
    <name evidence="2" type="ORF">SAMN05216243_0764</name>
</gene>
<dbReference type="OrthoDB" id="2427984at2"/>
<evidence type="ECO:0000313" key="3">
    <source>
        <dbReference type="Proteomes" id="UP000198694"/>
    </source>
</evidence>
<feature type="transmembrane region" description="Helical" evidence="1">
    <location>
        <begin position="6"/>
        <end position="23"/>
    </location>
</feature>
<evidence type="ECO:0000256" key="1">
    <source>
        <dbReference type="SAM" id="Phobius"/>
    </source>
</evidence>
<protein>
    <submittedName>
        <fullName evidence="2">Uncharacterized protein</fullName>
    </submittedName>
</protein>
<dbReference type="RefSeq" id="WP_093211209.1">
    <property type="nucleotide sequence ID" value="NZ_FNFL01000001.1"/>
</dbReference>
<organism evidence="2 3">
    <name type="scientific">Sediminibacillus albus</name>
    <dbReference type="NCBI Taxonomy" id="407036"/>
    <lineage>
        <taxon>Bacteria</taxon>
        <taxon>Bacillati</taxon>
        <taxon>Bacillota</taxon>
        <taxon>Bacilli</taxon>
        <taxon>Bacillales</taxon>
        <taxon>Bacillaceae</taxon>
        <taxon>Sediminibacillus</taxon>
    </lineage>
</organism>
<keyword evidence="3" id="KW-1185">Reference proteome</keyword>
<sequence length="86" mass="9733">MQLILMVITFIISIAVSIFIVYKKSKGYQNIGIKSYLTPVCFYLMAVINMAAILFELLGIISWLITMILLLMAGYFTKYLPTAGDR</sequence>
<dbReference type="STRING" id="407036.SAMN05216243_0764"/>
<name>A0A1G8WF80_9BACI</name>
<reference evidence="2 3" key="1">
    <citation type="submission" date="2016-10" db="EMBL/GenBank/DDBJ databases">
        <authorList>
            <person name="de Groot N.N."/>
        </authorList>
    </citation>
    <scope>NUCLEOTIDE SEQUENCE [LARGE SCALE GENOMIC DNA]</scope>
    <source>
        <strain evidence="2 3">CGMCC 1.6502</strain>
    </source>
</reference>
<accession>A0A1G8WF80</accession>
<keyword evidence="1" id="KW-0812">Transmembrane</keyword>
<keyword evidence="1" id="KW-0472">Membrane</keyword>
<keyword evidence="1" id="KW-1133">Transmembrane helix</keyword>
<dbReference type="EMBL" id="FNFL01000001">
    <property type="protein sequence ID" value="SDJ76938.1"/>
    <property type="molecule type" value="Genomic_DNA"/>
</dbReference>
<feature type="transmembrane region" description="Helical" evidence="1">
    <location>
        <begin position="60"/>
        <end position="80"/>
    </location>
</feature>
<proteinExistence type="predicted"/>
<evidence type="ECO:0000313" key="2">
    <source>
        <dbReference type="EMBL" id="SDJ76938.1"/>
    </source>
</evidence>
<feature type="transmembrane region" description="Helical" evidence="1">
    <location>
        <begin position="35"/>
        <end position="54"/>
    </location>
</feature>
<dbReference type="Proteomes" id="UP000198694">
    <property type="component" value="Unassembled WGS sequence"/>
</dbReference>
<dbReference type="AlphaFoldDB" id="A0A1G8WF80"/>